<dbReference type="PROSITE" id="PS50893">
    <property type="entry name" value="ABC_TRANSPORTER_2"/>
    <property type="match status" value="1"/>
</dbReference>
<evidence type="ECO:0000256" key="12">
    <source>
        <dbReference type="ARBA" id="ARBA00066052"/>
    </source>
</evidence>
<dbReference type="InterPro" id="IPR017871">
    <property type="entry name" value="ABC_transporter-like_CS"/>
</dbReference>
<evidence type="ECO:0000313" key="18">
    <source>
        <dbReference type="Proteomes" id="UP000465360"/>
    </source>
</evidence>
<dbReference type="SUPFAM" id="SSF90123">
    <property type="entry name" value="ABC transporter transmembrane region"/>
    <property type="match status" value="1"/>
</dbReference>
<reference evidence="17 18" key="1">
    <citation type="journal article" date="2019" name="Emerg. Microbes Infect.">
        <title>Comprehensive subspecies identification of 175 nontuberculous mycobacteria species based on 7547 genomic profiles.</title>
        <authorList>
            <person name="Matsumoto Y."/>
            <person name="Kinjo T."/>
            <person name="Motooka D."/>
            <person name="Nabeya D."/>
            <person name="Jung N."/>
            <person name="Uechi K."/>
            <person name="Horii T."/>
            <person name="Iida T."/>
            <person name="Fujita J."/>
            <person name="Nakamura S."/>
        </authorList>
    </citation>
    <scope>NUCLEOTIDE SEQUENCE [LARGE SCALE GENOMIC DNA]</scope>
    <source>
        <strain evidence="17 18">JCM 30725</strain>
    </source>
</reference>
<dbReference type="GO" id="GO:0016887">
    <property type="term" value="F:ATP hydrolysis activity"/>
    <property type="evidence" value="ECO:0007669"/>
    <property type="project" value="InterPro"/>
</dbReference>
<keyword evidence="9 14" id="KW-1133">Transmembrane helix</keyword>
<evidence type="ECO:0000256" key="8">
    <source>
        <dbReference type="ARBA" id="ARBA00022967"/>
    </source>
</evidence>
<evidence type="ECO:0000313" key="17">
    <source>
        <dbReference type="EMBL" id="GFG91201.1"/>
    </source>
</evidence>
<evidence type="ECO:0000256" key="14">
    <source>
        <dbReference type="SAM" id="Phobius"/>
    </source>
</evidence>
<evidence type="ECO:0000259" key="15">
    <source>
        <dbReference type="PROSITE" id="PS50893"/>
    </source>
</evidence>
<keyword evidence="2" id="KW-0813">Transport</keyword>
<feature type="transmembrane region" description="Helical" evidence="14">
    <location>
        <begin position="21"/>
        <end position="43"/>
    </location>
</feature>
<dbReference type="CDD" id="cd07346">
    <property type="entry name" value="ABC_6TM_exporters"/>
    <property type="match status" value="1"/>
</dbReference>
<dbReference type="Pfam" id="PF00664">
    <property type="entry name" value="ABC_membrane"/>
    <property type="match status" value="1"/>
</dbReference>
<evidence type="ECO:0000256" key="11">
    <source>
        <dbReference type="ARBA" id="ARBA00023455"/>
    </source>
</evidence>
<feature type="transmembrane region" description="Helical" evidence="14">
    <location>
        <begin position="277"/>
        <end position="305"/>
    </location>
</feature>
<keyword evidence="4" id="KW-0997">Cell inner membrane</keyword>
<comment type="subunit">
    <text evidence="12">Forms a heterodimer with IrtA.</text>
</comment>
<feature type="transmembrane region" description="Helical" evidence="14">
    <location>
        <begin position="58"/>
        <end position="86"/>
    </location>
</feature>
<dbReference type="InterPro" id="IPR039421">
    <property type="entry name" value="Type_1_exporter"/>
</dbReference>
<evidence type="ECO:0000256" key="4">
    <source>
        <dbReference type="ARBA" id="ARBA00022519"/>
    </source>
</evidence>
<feature type="transmembrane region" description="Helical" evidence="14">
    <location>
        <begin position="137"/>
        <end position="156"/>
    </location>
</feature>
<dbReference type="EMBL" id="BLKZ01000001">
    <property type="protein sequence ID" value="GFG91201.1"/>
    <property type="molecule type" value="Genomic_DNA"/>
</dbReference>
<evidence type="ECO:0000256" key="1">
    <source>
        <dbReference type="ARBA" id="ARBA00004429"/>
    </source>
</evidence>
<evidence type="ECO:0000256" key="5">
    <source>
        <dbReference type="ARBA" id="ARBA00022692"/>
    </source>
</evidence>
<dbReference type="InterPro" id="IPR011527">
    <property type="entry name" value="ABC1_TM_dom"/>
</dbReference>
<dbReference type="InterPro" id="IPR003439">
    <property type="entry name" value="ABC_transporter-like_ATP-bd"/>
</dbReference>
<evidence type="ECO:0000259" key="16">
    <source>
        <dbReference type="PROSITE" id="PS50929"/>
    </source>
</evidence>
<evidence type="ECO:0000256" key="13">
    <source>
        <dbReference type="ARBA" id="ARBA00070320"/>
    </source>
</evidence>
<dbReference type="GO" id="GO:0005524">
    <property type="term" value="F:ATP binding"/>
    <property type="evidence" value="ECO:0007669"/>
    <property type="project" value="UniProtKB-KW"/>
</dbReference>
<proteinExistence type="inferred from homology"/>
<name>A0A7I9YR99_MYCBU</name>
<evidence type="ECO:0000256" key="3">
    <source>
        <dbReference type="ARBA" id="ARBA00022475"/>
    </source>
</evidence>
<dbReference type="AlphaFoldDB" id="A0A7I9YR99"/>
<keyword evidence="5 14" id="KW-0812">Transmembrane</keyword>
<feature type="transmembrane region" description="Helical" evidence="14">
    <location>
        <begin position="251"/>
        <end position="271"/>
    </location>
</feature>
<comment type="caution">
    <text evidence="17">The sequence shown here is derived from an EMBL/GenBank/DDBJ whole genome shotgun (WGS) entry which is preliminary data.</text>
</comment>
<dbReference type="GO" id="GO:0140359">
    <property type="term" value="F:ABC-type transporter activity"/>
    <property type="evidence" value="ECO:0007669"/>
    <property type="project" value="InterPro"/>
</dbReference>
<feature type="domain" description="ABC transporter" evidence="15">
    <location>
        <begin position="341"/>
        <end position="574"/>
    </location>
</feature>
<dbReference type="PROSITE" id="PS50929">
    <property type="entry name" value="ABC_TM1F"/>
    <property type="match status" value="1"/>
</dbReference>
<comment type="similarity">
    <text evidence="11">Belongs to the ABC transporter superfamily. Siderophore-Fe(3+) uptake transporter (SIUT) (TC 3.A.1.21) family.</text>
</comment>
<sequence length="590" mass="63103">MRPDTEPTAAQPPGILKSARATLIGCGLLAAVSSLAGMAPLFAVVEVSRRLLVGDTDVWPIIIVAVVALAARQLGVLAAGVMTHLADIRVSFRIRRELLAKLSRVPLGWFSDRNSGIVKKAVEDDVAALHRLIAHSIVEISAAAVPPLVAFVYLFVLDWRMALATLFPVLAGAAAYQRAAASAGTKYPEFMEWLARLNGAAVEFVNGIGVVKAFGTPGAASRRFREVSRAFAHFFLDWAKSTSVASVTAEILLSPPSILLVVATTGGILTANGDLPLGVFIAFLVFGTVITSGWMTLLMSVHPLVTALKVYREIRELLATPELPTPHGPVDLDPATAGPVVQMRGVRVTYGDTVALNGIDLRLDRGTITALVGPSGSGKSTLAKLLPRFNDPCEGSVELYGVDLRDIDPAELYQHVAFVFQDSHLLSAMSIRDNIRLGRPDADDVAVRSAAAKAQILSTIEALPRGFESVVGEDAALSGGERQRVCIARAILADRPILVLDEATASADPENEARIQEALSEVARGRTVLVIAHRLNTIRGADAIVVLDRGRIAEAGTHPELLGNNGIYARLWEQERNTELEVAEQLEVRR</sequence>
<keyword evidence="7 17" id="KW-0067">ATP-binding</keyword>
<dbReference type="GO" id="GO:0005886">
    <property type="term" value="C:plasma membrane"/>
    <property type="evidence" value="ECO:0007669"/>
    <property type="project" value="UniProtKB-SubCell"/>
</dbReference>
<dbReference type="PANTHER" id="PTHR24221:SF654">
    <property type="entry name" value="ATP-BINDING CASSETTE SUB-FAMILY B MEMBER 6"/>
    <property type="match status" value="1"/>
</dbReference>
<dbReference type="SMART" id="SM00382">
    <property type="entry name" value="AAA"/>
    <property type="match status" value="1"/>
</dbReference>
<dbReference type="Proteomes" id="UP000465360">
    <property type="component" value="Unassembled WGS sequence"/>
</dbReference>
<dbReference type="PANTHER" id="PTHR24221">
    <property type="entry name" value="ATP-BINDING CASSETTE SUB-FAMILY B"/>
    <property type="match status" value="1"/>
</dbReference>
<organism evidence="17 18">
    <name type="scientific">Mycobacterium bourgelatii</name>
    <dbReference type="NCBI Taxonomy" id="1273442"/>
    <lineage>
        <taxon>Bacteria</taxon>
        <taxon>Bacillati</taxon>
        <taxon>Actinomycetota</taxon>
        <taxon>Actinomycetes</taxon>
        <taxon>Mycobacteriales</taxon>
        <taxon>Mycobacteriaceae</taxon>
        <taxon>Mycobacterium</taxon>
    </lineage>
</organism>
<dbReference type="Pfam" id="PF00005">
    <property type="entry name" value="ABC_tran"/>
    <property type="match status" value="1"/>
</dbReference>
<dbReference type="Gene3D" id="3.40.50.300">
    <property type="entry name" value="P-loop containing nucleotide triphosphate hydrolases"/>
    <property type="match status" value="1"/>
</dbReference>
<evidence type="ECO:0000256" key="6">
    <source>
        <dbReference type="ARBA" id="ARBA00022741"/>
    </source>
</evidence>
<comment type="subcellular location">
    <subcellularLocation>
        <location evidence="1">Cell inner membrane</location>
        <topology evidence="1">Multi-pass membrane protein</topology>
    </subcellularLocation>
</comment>
<evidence type="ECO:0000256" key="10">
    <source>
        <dbReference type="ARBA" id="ARBA00023136"/>
    </source>
</evidence>
<protein>
    <recommendedName>
        <fullName evidence="13">Mycobactin import ATP-binding/permease protein IrtB</fullName>
    </recommendedName>
</protein>
<evidence type="ECO:0000256" key="9">
    <source>
        <dbReference type="ARBA" id="ARBA00022989"/>
    </source>
</evidence>
<dbReference type="SUPFAM" id="SSF52540">
    <property type="entry name" value="P-loop containing nucleoside triphosphate hydrolases"/>
    <property type="match status" value="1"/>
</dbReference>
<dbReference type="InterPro" id="IPR027417">
    <property type="entry name" value="P-loop_NTPase"/>
</dbReference>
<dbReference type="PROSITE" id="PS00211">
    <property type="entry name" value="ABC_TRANSPORTER_1"/>
    <property type="match status" value="1"/>
</dbReference>
<keyword evidence="10 14" id="KW-0472">Membrane</keyword>
<gene>
    <name evidence="17" type="ORF">MBOU_32430</name>
</gene>
<dbReference type="Gene3D" id="1.20.1560.10">
    <property type="entry name" value="ABC transporter type 1, transmembrane domain"/>
    <property type="match status" value="1"/>
</dbReference>
<evidence type="ECO:0000256" key="2">
    <source>
        <dbReference type="ARBA" id="ARBA00022448"/>
    </source>
</evidence>
<keyword evidence="3" id="KW-1003">Cell membrane</keyword>
<evidence type="ECO:0000256" key="7">
    <source>
        <dbReference type="ARBA" id="ARBA00022840"/>
    </source>
</evidence>
<keyword evidence="18" id="KW-1185">Reference proteome</keyword>
<dbReference type="InterPro" id="IPR036640">
    <property type="entry name" value="ABC1_TM_sf"/>
</dbReference>
<keyword evidence="8" id="KW-1278">Translocase</keyword>
<dbReference type="FunFam" id="3.40.50.300:FF:000221">
    <property type="entry name" value="Multidrug ABC transporter ATP-binding protein"/>
    <property type="match status" value="1"/>
</dbReference>
<accession>A0A7I9YR99</accession>
<dbReference type="RefSeq" id="WP_240355498.1">
    <property type="nucleotide sequence ID" value="NZ_BLKZ01000001.1"/>
</dbReference>
<keyword evidence="6" id="KW-0547">Nucleotide-binding</keyword>
<feature type="domain" description="ABC transmembrane type-1" evidence="16">
    <location>
        <begin position="24"/>
        <end position="306"/>
    </location>
</feature>
<dbReference type="InterPro" id="IPR003593">
    <property type="entry name" value="AAA+_ATPase"/>
</dbReference>